<feature type="signal peptide" evidence="1">
    <location>
        <begin position="1"/>
        <end position="19"/>
    </location>
</feature>
<evidence type="ECO:0000256" key="1">
    <source>
        <dbReference type="SAM" id="SignalP"/>
    </source>
</evidence>
<protein>
    <submittedName>
        <fullName evidence="2">Uncharacterized protein</fullName>
    </submittedName>
</protein>
<comment type="caution">
    <text evidence="2">The sequence shown here is derived from an EMBL/GenBank/DDBJ whole genome shotgun (WGS) entry which is preliminary data.</text>
</comment>
<evidence type="ECO:0000313" key="2">
    <source>
        <dbReference type="EMBL" id="MEE3850566.1"/>
    </source>
</evidence>
<dbReference type="RefSeq" id="WP_330432204.1">
    <property type="nucleotide sequence ID" value="NZ_JAZDUF010000002.1"/>
</dbReference>
<dbReference type="SUPFAM" id="SSF53213">
    <property type="entry name" value="LigB-like"/>
    <property type="match status" value="1"/>
</dbReference>
<reference evidence="2 3" key="1">
    <citation type="submission" date="2024-01" db="EMBL/GenBank/DDBJ databases">
        <title>Draft genome sequence of Gordonia sp. LSe1-13.</title>
        <authorList>
            <person name="Suphannarot A."/>
            <person name="Mingma R."/>
        </authorList>
    </citation>
    <scope>NUCLEOTIDE SEQUENCE [LARGE SCALE GENOMIC DNA]</scope>
    <source>
        <strain evidence="2 3">LSe1-13</strain>
    </source>
</reference>
<sequence length="243" mass="24254">MLASVVFVPSAPLLVPALAGPDAMDTEPVRAATLAVGRELAGAATTWVAIGARDPASTQVGRAGTFAAYGVDVPVTLDGAEFRGTGPGLPLSMLIAGWVRAEAGTGGVEPVTVEPVTVAPDASPADCAAVGSQLRERVDGDSTPVGVLVVADGSTALSARAPGGGLRPEAVELQQRIDEAIGSADTAALAELTVDDCAAAGVGGRPAWQVAAELCAGRTLNTQVTYRAAPFGVGYVVASWTPR</sequence>
<keyword evidence="1" id="KW-0732">Signal</keyword>
<keyword evidence="3" id="KW-1185">Reference proteome</keyword>
<accession>A0ABU7MDC2</accession>
<organism evidence="2 3">
    <name type="scientific">Gordonia sesuvii</name>
    <dbReference type="NCBI Taxonomy" id="3116777"/>
    <lineage>
        <taxon>Bacteria</taxon>
        <taxon>Bacillati</taxon>
        <taxon>Actinomycetota</taxon>
        <taxon>Actinomycetes</taxon>
        <taxon>Mycobacteriales</taxon>
        <taxon>Gordoniaceae</taxon>
        <taxon>Gordonia</taxon>
    </lineage>
</organism>
<dbReference type="EMBL" id="JAZDUF010000002">
    <property type="protein sequence ID" value="MEE3850566.1"/>
    <property type="molecule type" value="Genomic_DNA"/>
</dbReference>
<name>A0ABU7MDC2_9ACTN</name>
<dbReference type="Proteomes" id="UP001347146">
    <property type="component" value="Unassembled WGS sequence"/>
</dbReference>
<evidence type="ECO:0000313" key="3">
    <source>
        <dbReference type="Proteomes" id="UP001347146"/>
    </source>
</evidence>
<dbReference type="Gene3D" id="3.40.830.10">
    <property type="entry name" value="LigB-like"/>
    <property type="match status" value="1"/>
</dbReference>
<proteinExistence type="predicted"/>
<gene>
    <name evidence="2" type="ORF">VZC37_09490</name>
</gene>
<feature type="chain" id="PRO_5046748192" evidence="1">
    <location>
        <begin position="20"/>
        <end position="243"/>
    </location>
</feature>